<keyword evidence="8" id="KW-0472">Membrane</keyword>
<accession>A0A061ARP3</accession>
<dbReference type="InterPro" id="IPR019460">
    <property type="entry name" value="Atg11_C"/>
</dbReference>
<evidence type="ECO:0000256" key="1">
    <source>
        <dbReference type="ARBA" id="ARBA00004148"/>
    </source>
</evidence>
<dbReference type="GO" id="GO:0005774">
    <property type="term" value="C:vacuolar membrane"/>
    <property type="evidence" value="ECO:0007669"/>
    <property type="project" value="UniProtKB-SubCell"/>
</dbReference>
<evidence type="ECO:0000256" key="4">
    <source>
        <dbReference type="ARBA" id="ARBA00022448"/>
    </source>
</evidence>
<evidence type="ECO:0000259" key="12">
    <source>
        <dbReference type="Pfam" id="PF10377"/>
    </source>
</evidence>
<evidence type="ECO:0000256" key="8">
    <source>
        <dbReference type="RuleBase" id="RU367075"/>
    </source>
</evidence>
<dbReference type="GO" id="GO:0034045">
    <property type="term" value="C:phagophore assembly site membrane"/>
    <property type="evidence" value="ECO:0007669"/>
    <property type="project" value="UniProtKB-SubCell"/>
</dbReference>
<keyword evidence="5 8" id="KW-0653">Protein transport</keyword>
<dbReference type="OrthoDB" id="447953at2759"/>
<reference evidence="13" key="1">
    <citation type="journal article" date="2014" name="Genome Announc.">
        <title>Genome sequence of the yeast Cyberlindnera fabianii (Hansenula fabianii).</title>
        <authorList>
            <person name="Freel K.C."/>
            <person name="Sarilar V."/>
            <person name="Neuveglise C."/>
            <person name="Devillers H."/>
            <person name="Friedrich A."/>
            <person name="Schacherer J."/>
        </authorList>
    </citation>
    <scope>NUCLEOTIDE SEQUENCE</scope>
    <source>
        <strain evidence="13">YJS4271</strain>
    </source>
</reference>
<dbReference type="GO" id="GO:0019901">
    <property type="term" value="F:protein kinase binding"/>
    <property type="evidence" value="ECO:0007669"/>
    <property type="project" value="TreeGrafter"/>
</dbReference>
<dbReference type="AlphaFoldDB" id="A0A061ARP3"/>
<dbReference type="GO" id="GO:0015031">
    <property type="term" value="P:protein transport"/>
    <property type="evidence" value="ECO:0007669"/>
    <property type="project" value="UniProtKB-KW"/>
</dbReference>
<keyword evidence="4 8" id="KW-0813">Transport</keyword>
<dbReference type="PANTHER" id="PTHR13222:SF1">
    <property type="entry name" value="RB1-INDUCIBLE COILED-COIL PROTEIN 1"/>
    <property type="match status" value="1"/>
</dbReference>
<dbReference type="InterPro" id="IPR045326">
    <property type="entry name" value="ATG17-like_dom"/>
</dbReference>
<feature type="domain" description="Autophagy protein ATG17-like" evidence="11">
    <location>
        <begin position="113"/>
        <end position="455"/>
    </location>
</feature>
<dbReference type="InterPro" id="IPR040040">
    <property type="entry name" value="ATG11"/>
</dbReference>
<evidence type="ECO:0000256" key="7">
    <source>
        <dbReference type="ARBA" id="ARBA00023054"/>
    </source>
</evidence>
<proteinExistence type="inferred from homology"/>
<evidence type="ECO:0000256" key="3">
    <source>
        <dbReference type="ARBA" id="ARBA00013804"/>
    </source>
</evidence>
<dbReference type="Pfam" id="PF10377">
    <property type="entry name" value="ATG11"/>
    <property type="match status" value="1"/>
</dbReference>
<comment type="subcellular location">
    <subcellularLocation>
        <location evidence="8">Preautophagosomal structure membrane</location>
        <topology evidence="8">Peripheral membrane protein</topology>
    </subcellularLocation>
    <subcellularLocation>
        <location evidence="1 8">Vacuole membrane</location>
        <topology evidence="1 8">Peripheral membrane protein</topology>
    </subcellularLocation>
    <text evidence="8">During pexophagy, accumulates in the vacuolar membrane region, where the peroxisomes contact the vacuole.</text>
</comment>
<evidence type="ECO:0000256" key="9">
    <source>
        <dbReference type="SAM" id="Coils"/>
    </source>
</evidence>
<feature type="compositionally biased region" description="Polar residues" evidence="10">
    <location>
        <begin position="589"/>
        <end position="609"/>
    </location>
</feature>
<dbReference type="VEuPathDB" id="FungiDB:BON22_0391"/>
<comment type="similarity">
    <text evidence="2 8">Belongs to the ATG11 family.</text>
</comment>
<feature type="coiled-coil region" evidence="9">
    <location>
        <begin position="671"/>
        <end position="705"/>
    </location>
</feature>
<evidence type="ECO:0000256" key="5">
    <source>
        <dbReference type="ARBA" id="ARBA00022927"/>
    </source>
</evidence>
<keyword evidence="7 9" id="KW-0175">Coiled coil</keyword>
<evidence type="ECO:0000256" key="10">
    <source>
        <dbReference type="SAM" id="MobiDB-lite"/>
    </source>
</evidence>
<dbReference type="GO" id="GO:0034727">
    <property type="term" value="P:piecemeal microautophagy of the nucleus"/>
    <property type="evidence" value="ECO:0007669"/>
    <property type="project" value="TreeGrafter"/>
</dbReference>
<dbReference type="GO" id="GO:0060090">
    <property type="term" value="F:molecular adaptor activity"/>
    <property type="evidence" value="ECO:0007669"/>
    <property type="project" value="TreeGrafter"/>
</dbReference>
<feature type="coiled-coil region" evidence="9">
    <location>
        <begin position="611"/>
        <end position="645"/>
    </location>
</feature>
<dbReference type="GO" id="GO:0000045">
    <property type="term" value="P:autophagosome assembly"/>
    <property type="evidence" value="ECO:0007669"/>
    <property type="project" value="UniProtKB-UniRule"/>
</dbReference>
<dbReference type="GO" id="GO:0000422">
    <property type="term" value="P:autophagy of mitochondrion"/>
    <property type="evidence" value="ECO:0007669"/>
    <property type="project" value="TreeGrafter"/>
</dbReference>
<dbReference type="EMBL" id="LK052886">
    <property type="protein sequence ID" value="CDR37385.1"/>
    <property type="molecule type" value="Genomic_DNA"/>
</dbReference>
<evidence type="ECO:0000259" key="11">
    <source>
        <dbReference type="Pfam" id="PF04108"/>
    </source>
</evidence>
<sequence length="1163" mass="132953">MNAEYMDIYHAHTGARVRISRHYFLSLEELKRFCMSQFSIPHTQLFLLSSFGMKLKSSSLEHCDEIYVYDKNLFSIEEVSGIQRYILSNYTESFDSLIHPISSPLLDVDLERLASAKNTRQLISLLTTNLGWVAAIESDSNLFHKKATDLKERTAVLFRSLKVASLYIENYCNEVKKSFDASVEFLVNLQKHTLGLKWKENYEKLQQVKTLEDVVLAEFLDYSKLENQAKECLELNEKLNNTLLTQRTRISKSNNSRAQVDQDIGTTDTDTNKVIKGNEPEEWLNELKLLSDKVKKDTRHLLDETKDSVDELSLDMILDTFQLHKSQFVKTIYELSFSLFQLFQSYRELFTKTQVSLSSFLHKLSEAQAEMVTLNESLRHVAHDIERVQELESQLAHTADLPLLYGLYIVETVRRSEWLKTMKHQSSKTNENFASLREKEIRARSTWVKNYGDILKLMKRDISDFNSESLVTFELTINDTRQELHSQDFIFDDANAYIQQLQAINCDPEIISVLIKSTNDIPLKLSKITAKSDSVHESHDAVIKGFKGRIKKLESLLHQEQFKNYQQWPSHGDRPPVASRYSINEKLLSSTTPTESSIRGSGSTLQDSGEIQKLTEEARTLKNDLKRHKNTVEILNEELKGSKHQASIKEFEVQTLQKDIERMKEGHDSEVARLRVKISEQEVAKAMAEDQVSRLNEELRQYTIKIVEKDKLITEMETEHALAAQNAEKKFAAKVSEFDALKLEVENRQPLDDVDALKSDIEALKAQISEKDTLLSAKDNLLSEKSRLIDEKSASLKEKDAIIISLTNSNTEEVSKLQEKNIDLEKQVSSMNNNLETLKDNYERLSSMKNDLLENMSNRENEFAKEKVLHQEEIEALKMKAEELEKTIASHVEDIGTMSETHKQQTQTIVQLVVIINSLAIKARDLSDILVTLYDLLCSGLKSMGLLAVRHTENGKVSIIRVKGLKKATGDLSATVDLANGFKPDLEQEVLKASTWSHLPDKDLLNMEMSIESGTASESLDGIVDKLIETYNLTTFEENYLTFVNRVTNLNDEFLISISRRFKEVEHLAKKELKENRKLKDSLSSKISVRNFEVGDLVLFLPTRANGNGSQWAAFNDMDDSKFILKNDLKIAPQKQWFIGKIVALEEVGNKEFIISAGEVATE</sequence>
<protein>
    <recommendedName>
        <fullName evidence="3 8">Autophagy-related protein 11</fullName>
    </recommendedName>
</protein>
<evidence type="ECO:0000256" key="2">
    <source>
        <dbReference type="ARBA" id="ARBA00009729"/>
    </source>
</evidence>
<dbReference type="GO" id="GO:0061709">
    <property type="term" value="P:reticulophagy"/>
    <property type="evidence" value="ECO:0007669"/>
    <property type="project" value="TreeGrafter"/>
</dbReference>
<dbReference type="PANTHER" id="PTHR13222">
    <property type="entry name" value="RB1-INDUCIBLE COILED-COIL"/>
    <property type="match status" value="1"/>
</dbReference>
<evidence type="ECO:0000256" key="6">
    <source>
        <dbReference type="ARBA" id="ARBA00023006"/>
    </source>
</evidence>
<dbReference type="GO" id="GO:0034517">
    <property type="term" value="P:ribophagy"/>
    <property type="evidence" value="ECO:0007669"/>
    <property type="project" value="TreeGrafter"/>
</dbReference>
<evidence type="ECO:0000313" key="13">
    <source>
        <dbReference type="EMBL" id="CDR37385.1"/>
    </source>
</evidence>
<dbReference type="PhylomeDB" id="A0A061ARP3"/>
<comment type="subunit">
    <text evidence="8">Homodimer.</text>
</comment>
<keyword evidence="6 8" id="KW-0072">Autophagy</keyword>
<name>A0A061ARP3_CYBFA</name>
<keyword evidence="8" id="KW-0926">Vacuole</keyword>
<organism evidence="13">
    <name type="scientific">Cyberlindnera fabianii</name>
    <name type="common">Yeast</name>
    <name type="synonym">Hansenula fabianii</name>
    <dbReference type="NCBI Taxonomy" id="36022"/>
    <lineage>
        <taxon>Eukaryota</taxon>
        <taxon>Fungi</taxon>
        <taxon>Dikarya</taxon>
        <taxon>Ascomycota</taxon>
        <taxon>Saccharomycotina</taxon>
        <taxon>Saccharomycetes</taxon>
        <taxon>Phaffomycetales</taxon>
        <taxon>Phaffomycetaceae</taxon>
        <taxon>Cyberlindnera</taxon>
    </lineage>
</organism>
<dbReference type="GO" id="GO:1990316">
    <property type="term" value="C:Atg1/ULK1 kinase complex"/>
    <property type="evidence" value="ECO:0007669"/>
    <property type="project" value="TreeGrafter"/>
</dbReference>
<comment type="function">
    <text evidence="8">Involved in cytoplasm to vacuole transport (Cvt), pexophagy, mitophagy and nucleophagy. Recruits mitochondria for their selective degradation via autophagy (mitophagy) during starvation. Works as scaffold proteins that recruit ATG proteins to the pre-autophagosome (PAS), the site of vesicle/autophagosome formation. Required for the Cvt vesicles completion.</text>
</comment>
<dbReference type="Pfam" id="PF04108">
    <property type="entry name" value="ATG17_like"/>
    <property type="match status" value="1"/>
</dbReference>
<feature type="domain" description="Autophagy-related protein 11 C-terminal" evidence="12">
    <location>
        <begin position="1057"/>
        <end position="1147"/>
    </location>
</feature>
<dbReference type="GO" id="GO:1903599">
    <property type="term" value="P:positive regulation of autophagy of mitochondrion"/>
    <property type="evidence" value="ECO:0007669"/>
    <property type="project" value="UniProtKB-UniRule"/>
</dbReference>
<gene>
    <name evidence="13" type="ORF">CYFA0S_01e10220g</name>
</gene>
<feature type="region of interest" description="Disordered" evidence="10">
    <location>
        <begin position="589"/>
        <end position="610"/>
    </location>
</feature>
<feature type="coiled-coil region" evidence="9">
    <location>
        <begin position="807"/>
        <end position="894"/>
    </location>
</feature>